<evidence type="ECO:0000256" key="5">
    <source>
        <dbReference type="ARBA" id="ARBA00022679"/>
    </source>
</evidence>
<organism evidence="11 12">
    <name type="scientific">Syncephalastrum racemosum</name>
    <name type="common">Filamentous fungus</name>
    <dbReference type="NCBI Taxonomy" id="13706"/>
    <lineage>
        <taxon>Eukaryota</taxon>
        <taxon>Fungi</taxon>
        <taxon>Fungi incertae sedis</taxon>
        <taxon>Mucoromycota</taxon>
        <taxon>Mucoromycotina</taxon>
        <taxon>Mucoromycetes</taxon>
        <taxon>Mucorales</taxon>
        <taxon>Syncephalastraceae</taxon>
        <taxon>Syncephalastrum</taxon>
    </lineage>
</organism>
<reference evidence="11 12" key="1">
    <citation type="submission" date="2016-07" db="EMBL/GenBank/DDBJ databases">
        <title>Pervasive Adenine N6-methylation of Active Genes in Fungi.</title>
        <authorList>
            <consortium name="DOE Joint Genome Institute"/>
            <person name="Mondo S.J."/>
            <person name="Dannebaum R.O."/>
            <person name="Kuo R.C."/>
            <person name="Labutti K."/>
            <person name="Haridas S."/>
            <person name="Kuo A."/>
            <person name="Salamov A."/>
            <person name="Ahrendt S.R."/>
            <person name="Lipzen A."/>
            <person name="Sullivan W."/>
            <person name="Andreopoulos W.B."/>
            <person name="Clum A."/>
            <person name="Lindquist E."/>
            <person name="Daum C."/>
            <person name="Ramamoorthy G.K."/>
            <person name="Gryganskyi A."/>
            <person name="Culley D."/>
            <person name="Magnuson J.K."/>
            <person name="James T.Y."/>
            <person name="O'Malley M.A."/>
            <person name="Stajich J.E."/>
            <person name="Spatafora J.W."/>
            <person name="Visel A."/>
            <person name="Grigoriev I.V."/>
        </authorList>
    </citation>
    <scope>NUCLEOTIDE SEQUENCE [LARGE SCALE GENOMIC DNA]</scope>
    <source>
        <strain evidence="11 12">NRRL 2496</strain>
    </source>
</reference>
<evidence type="ECO:0000256" key="7">
    <source>
        <dbReference type="ARBA" id="ARBA00022946"/>
    </source>
</evidence>
<comment type="caution">
    <text evidence="11">The sequence shown here is derived from an EMBL/GenBank/DDBJ whole genome shotgun (WGS) entry which is preliminary data.</text>
</comment>
<evidence type="ECO:0000256" key="8">
    <source>
        <dbReference type="ARBA" id="ARBA00023128"/>
    </source>
</evidence>
<keyword evidence="12" id="KW-1185">Reference proteome</keyword>
<dbReference type="InParanoid" id="A0A1X2HNY2"/>
<dbReference type="InterPro" id="IPR013123">
    <property type="entry name" value="SpoU_subst-bd"/>
</dbReference>
<evidence type="ECO:0000256" key="4">
    <source>
        <dbReference type="ARBA" id="ARBA00022603"/>
    </source>
</evidence>
<proteinExistence type="inferred from homology"/>
<evidence type="ECO:0000313" key="11">
    <source>
        <dbReference type="EMBL" id="ORZ01090.1"/>
    </source>
</evidence>
<dbReference type="Pfam" id="PF08032">
    <property type="entry name" value="SpoU_sub_bind"/>
    <property type="match status" value="1"/>
</dbReference>
<dbReference type="InterPro" id="IPR047261">
    <property type="entry name" value="MRM1_MeTrfase_dom"/>
</dbReference>
<keyword evidence="6" id="KW-0949">S-adenosyl-L-methionine</keyword>
<evidence type="ECO:0000313" key="12">
    <source>
        <dbReference type="Proteomes" id="UP000242180"/>
    </source>
</evidence>
<dbReference type="Pfam" id="PF00588">
    <property type="entry name" value="SpoU_methylase"/>
    <property type="match status" value="1"/>
</dbReference>
<keyword evidence="3" id="KW-0698">rRNA processing</keyword>
<evidence type="ECO:0000256" key="6">
    <source>
        <dbReference type="ARBA" id="ARBA00022691"/>
    </source>
</evidence>
<dbReference type="OMA" id="RKYAHVH"/>
<evidence type="ECO:0000256" key="9">
    <source>
        <dbReference type="ARBA" id="ARBA00034881"/>
    </source>
</evidence>
<dbReference type="STRING" id="13706.A0A1X2HNY2"/>
<evidence type="ECO:0000256" key="2">
    <source>
        <dbReference type="ARBA" id="ARBA00007228"/>
    </source>
</evidence>
<keyword evidence="7" id="KW-0809">Transit peptide</keyword>
<dbReference type="FunCoup" id="A0A1X2HNY2">
    <property type="interactions" value="219"/>
</dbReference>
<dbReference type="Proteomes" id="UP000242180">
    <property type="component" value="Unassembled WGS sequence"/>
</dbReference>
<dbReference type="SUPFAM" id="SSF75217">
    <property type="entry name" value="alpha/beta knot"/>
    <property type="match status" value="1"/>
</dbReference>
<dbReference type="InterPro" id="IPR029064">
    <property type="entry name" value="Ribosomal_eL30-like_sf"/>
</dbReference>
<dbReference type="SMART" id="SM00967">
    <property type="entry name" value="SpoU_sub_bind"/>
    <property type="match status" value="1"/>
</dbReference>
<dbReference type="NCBIfam" id="TIGR00186">
    <property type="entry name" value="rRNA_methyl_3"/>
    <property type="match status" value="1"/>
</dbReference>
<dbReference type="PANTHER" id="PTHR46103">
    <property type="entry name" value="RRNA METHYLTRANSFERASE 1, MITOCHONDRIAL"/>
    <property type="match status" value="1"/>
</dbReference>
<feature type="domain" description="RNA 2-O ribose methyltransferase substrate binding" evidence="10">
    <location>
        <begin position="74"/>
        <end position="156"/>
    </location>
</feature>
<dbReference type="GO" id="GO:0016435">
    <property type="term" value="F:rRNA (guanine) methyltransferase activity"/>
    <property type="evidence" value="ECO:0007669"/>
    <property type="project" value="TreeGrafter"/>
</dbReference>
<evidence type="ECO:0000259" key="10">
    <source>
        <dbReference type="SMART" id="SM00967"/>
    </source>
</evidence>
<evidence type="ECO:0000256" key="3">
    <source>
        <dbReference type="ARBA" id="ARBA00022552"/>
    </source>
</evidence>
<dbReference type="OrthoDB" id="270651at2759"/>
<dbReference type="AlphaFoldDB" id="A0A1X2HNY2"/>
<evidence type="ECO:0000256" key="1">
    <source>
        <dbReference type="ARBA" id="ARBA00004173"/>
    </source>
</evidence>
<dbReference type="InterPro" id="IPR029028">
    <property type="entry name" value="Alpha/beta_knot_MTases"/>
</dbReference>
<dbReference type="InterPro" id="IPR004441">
    <property type="entry name" value="rRNA_MeTrfase_TrmH"/>
</dbReference>
<comment type="similarity">
    <text evidence="2">Belongs to the class IV-like SAM-binding methyltransferase superfamily. RNA methyltransferase TrmH family.</text>
</comment>
<name>A0A1X2HNY2_SYNRA</name>
<dbReference type="SUPFAM" id="SSF55315">
    <property type="entry name" value="L30e-like"/>
    <property type="match status" value="1"/>
</dbReference>
<dbReference type="InterPro" id="IPR001537">
    <property type="entry name" value="SpoU_MeTrfase"/>
</dbReference>
<protein>
    <recommendedName>
        <fullName evidence="9">rRNA methyltransferase 1, mitochondrial</fullName>
    </recommendedName>
</protein>
<keyword evidence="4 11" id="KW-0489">Methyltransferase</keyword>
<dbReference type="Gene3D" id="3.30.1330.30">
    <property type="match status" value="1"/>
</dbReference>
<keyword evidence="5 11" id="KW-0808">Transferase</keyword>
<accession>A0A1X2HNY2</accession>
<dbReference type="EMBL" id="MCGN01000002">
    <property type="protein sequence ID" value="ORZ01090.1"/>
    <property type="molecule type" value="Genomic_DNA"/>
</dbReference>
<dbReference type="GO" id="GO:0003723">
    <property type="term" value="F:RNA binding"/>
    <property type="evidence" value="ECO:0007669"/>
    <property type="project" value="InterPro"/>
</dbReference>
<gene>
    <name evidence="11" type="ORF">BCR43DRAFT_521995</name>
</gene>
<dbReference type="InterPro" id="IPR029026">
    <property type="entry name" value="tRNA_m1G_MTases_N"/>
</dbReference>
<keyword evidence="8" id="KW-0496">Mitochondrion</keyword>
<dbReference type="InterPro" id="IPR047182">
    <property type="entry name" value="MRM1"/>
</dbReference>
<dbReference type="Gene3D" id="3.40.1280.10">
    <property type="match status" value="1"/>
</dbReference>
<sequence length="341" mass="37833">MYSLFDSPSMYDSDTNFCQLRRLLSSIWPQQVMSTRACQKTSNMILPRFRQQSSRLWFSTRSPASLNEKPASEYLYGHSAVLAAIKAKKRRIDMLFFQKSSSSTKTTKKKDATILEDIVQKNKLPIVYWDKGRMNNLVPDKPHQGYIMKTSPLDTIDIAYLGPVENGRYATNKPDVNFTAKNQNKAPFWIALDEIQDPQNLGSILRTAYFFQVDGVLLCRKNSAPLSPTVSKVSAGAMEQMDVHSTASLVKFLKASSENGWNIMGAAATDQPKQEDAQAPDMDRTKPRILVLGSEGLGLRKNVLACCNERASIPGGMLDPDDVVDSLNVGVAAGILISKLT</sequence>
<dbReference type="PANTHER" id="PTHR46103:SF1">
    <property type="entry name" value="RRNA METHYLTRANSFERASE 1, MITOCHONDRIAL"/>
    <property type="match status" value="1"/>
</dbReference>
<comment type="subcellular location">
    <subcellularLocation>
        <location evidence="1">Mitochondrion</location>
    </subcellularLocation>
</comment>
<dbReference type="CDD" id="cd18105">
    <property type="entry name" value="SpoU-like_MRM1"/>
    <property type="match status" value="1"/>
</dbReference>
<dbReference type="GO" id="GO:0005739">
    <property type="term" value="C:mitochondrion"/>
    <property type="evidence" value="ECO:0007669"/>
    <property type="project" value="UniProtKB-SubCell"/>
</dbReference>